<dbReference type="SMART" id="SM00028">
    <property type="entry name" value="TPR"/>
    <property type="match status" value="4"/>
</dbReference>
<dbReference type="GO" id="GO:0009279">
    <property type="term" value="C:cell outer membrane"/>
    <property type="evidence" value="ECO:0007669"/>
    <property type="project" value="TreeGrafter"/>
</dbReference>
<evidence type="ECO:0000313" key="3">
    <source>
        <dbReference type="EMBL" id="QLH13106.1"/>
    </source>
</evidence>
<keyword evidence="1" id="KW-0677">Repeat</keyword>
<organism evidence="3 4">
    <name type="scientific">Paracoccus pantotrophus</name>
    <name type="common">Thiosphaera pantotropha</name>
    <dbReference type="NCBI Taxonomy" id="82367"/>
    <lineage>
        <taxon>Bacteria</taxon>
        <taxon>Pseudomonadati</taxon>
        <taxon>Pseudomonadota</taxon>
        <taxon>Alphaproteobacteria</taxon>
        <taxon>Rhodobacterales</taxon>
        <taxon>Paracoccaceae</taxon>
        <taxon>Paracoccus</taxon>
    </lineage>
</organism>
<dbReference type="PANTHER" id="PTHR44858:SF1">
    <property type="entry name" value="UDP-N-ACETYLGLUCOSAMINE--PEPTIDE N-ACETYLGLUCOSAMINYLTRANSFERASE SPINDLY-RELATED"/>
    <property type="match status" value="1"/>
</dbReference>
<proteinExistence type="predicted"/>
<sequence length="270" mass="29827">MPCHWRHLEHREQLLLETLMTRTGRTFGGAWSRLSGIMLAAIVALPAHAQLPFTLRDCLADRDEDARLHICSIMSGTDEEKALGAVEASRILRARGEYDAAVDLLESSRGSSALLYPEFGHVWFDQGDHMMADLHFEMALERGYEPDALTRERMVIAAHMYGEELQYSSESFAGAIGAYSRALELDPDYMTSLLGRAEASGVLGRHEEALADLDRAIALGADWTGYLLRARTRQELGDAAGAIADFRRVLEENPQHTEAREALAGSGTLP</sequence>
<dbReference type="Proteomes" id="UP000509322">
    <property type="component" value="Chromosome 1"/>
</dbReference>
<reference evidence="3 4" key="1">
    <citation type="submission" date="2020-07" db="EMBL/GenBank/DDBJ databases">
        <title>The complete genome of Paracoccus pantotrophus ACCC 10489.</title>
        <authorList>
            <person name="Si Y."/>
        </authorList>
    </citation>
    <scope>NUCLEOTIDE SEQUENCE [LARGE SCALE GENOMIC DNA]</scope>
    <source>
        <strain evidence="3 4">ACCC10489</strain>
    </source>
</reference>
<dbReference type="SUPFAM" id="SSF48452">
    <property type="entry name" value="TPR-like"/>
    <property type="match status" value="1"/>
</dbReference>
<dbReference type="PANTHER" id="PTHR44858">
    <property type="entry name" value="TETRATRICOPEPTIDE REPEAT PROTEIN 6"/>
    <property type="match status" value="1"/>
</dbReference>
<protein>
    <submittedName>
        <fullName evidence="3">Tetratricopeptide repeat protein</fullName>
    </submittedName>
</protein>
<keyword evidence="2" id="KW-0802">TPR repeat</keyword>
<dbReference type="EMBL" id="CP058689">
    <property type="protein sequence ID" value="QLH13106.1"/>
    <property type="molecule type" value="Genomic_DNA"/>
</dbReference>
<evidence type="ECO:0000256" key="1">
    <source>
        <dbReference type="ARBA" id="ARBA00022737"/>
    </source>
</evidence>
<evidence type="ECO:0000313" key="4">
    <source>
        <dbReference type="Proteomes" id="UP000509322"/>
    </source>
</evidence>
<dbReference type="Gene3D" id="1.25.40.10">
    <property type="entry name" value="Tetratricopeptide repeat domain"/>
    <property type="match status" value="1"/>
</dbReference>
<dbReference type="AlphaFoldDB" id="A0A7H9BPT4"/>
<dbReference type="RefSeq" id="WP_179921521.1">
    <property type="nucleotide sequence ID" value="NZ_CP058689.1"/>
</dbReference>
<dbReference type="InterPro" id="IPR019734">
    <property type="entry name" value="TPR_rpt"/>
</dbReference>
<evidence type="ECO:0000256" key="2">
    <source>
        <dbReference type="ARBA" id="ARBA00022803"/>
    </source>
</evidence>
<dbReference type="InterPro" id="IPR011990">
    <property type="entry name" value="TPR-like_helical_dom_sf"/>
</dbReference>
<dbReference type="InterPro" id="IPR050498">
    <property type="entry name" value="Ycf3"/>
</dbReference>
<dbReference type="GO" id="GO:0046813">
    <property type="term" value="P:receptor-mediated virion attachment to host cell"/>
    <property type="evidence" value="ECO:0007669"/>
    <property type="project" value="TreeGrafter"/>
</dbReference>
<dbReference type="Pfam" id="PF13432">
    <property type="entry name" value="TPR_16"/>
    <property type="match status" value="2"/>
</dbReference>
<accession>A0A7H9BPT4</accession>
<gene>
    <name evidence="3" type="ORF">HYQ43_02045</name>
</gene>
<name>A0A7H9BPT4_PARPN</name>